<name>A0A517VC15_9PLAN</name>
<organism evidence="2 3">
    <name type="scientific">Gimesia algae</name>
    <dbReference type="NCBI Taxonomy" id="2527971"/>
    <lineage>
        <taxon>Bacteria</taxon>
        <taxon>Pseudomonadati</taxon>
        <taxon>Planctomycetota</taxon>
        <taxon>Planctomycetia</taxon>
        <taxon>Planctomycetales</taxon>
        <taxon>Planctomycetaceae</taxon>
        <taxon>Gimesia</taxon>
    </lineage>
</organism>
<keyword evidence="3" id="KW-1185">Reference proteome</keyword>
<proteinExistence type="predicted"/>
<evidence type="ECO:0000256" key="1">
    <source>
        <dbReference type="SAM" id="SignalP"/>
    </source>
</evidence>
<protein>
    <submittedName>
        <fullName evidence="2">Uncharacterized protein</fullName>
    </submittedName>
</protein>
<dbReference type="RefSeq" id="WP_145226564.1">
    <property type="nucleotide sequence ID" value="NZ_CP036343.1"/>
</dbReference>
<dbReference type="Proteomes" id="UP000316855">
    <property type="component" value="Chromosome"/>
</dbReference>
<gene>
    <name evidence="2" type="ORF">Pan161_21970</name>
</gene>
<reference evidence="2 3" key="1">
    <citation type="submission" date="2019-02" db="EMBL/GenBank/DDBJ databases">
        <title>Deep-cultivation of Planctomycetes and their phenomic and genomic characterization uncovers novel biology.</title>
        <authorList>
            <person name="Wiegand S."/>
            <person name="Jogler M."/>
            <person name="Boedeker C."/>
            <person name="Pinto D."/>
            <person name="Vollmers J."/>
            <person name="Rivas-Marin E."/>
            <person name="Kohn T."/>
            <person name="Peeters S.H."/>
            <person name="Heuer A."/>
            <person name="Rast P."/>
            <person name="Oberbeckmann S."/>
            <person name="Bunk B."/>
            <person name="Jeske O."/>
            <person name="Meyerdierks A."/>
            <person name="Storesund J.E."/>
            <person name="Kallscheuer N."/>
            <person name="Luecker S."/>
            <person name="Lage O.M."/>
            <person name="Pohl T."/>
            <person name="Merkel B.J."/>
            <person name="Hornburger P."/>
            <person name="Mueller R.-W."/>
            <person name="Bruemmer F."/>
            <person name="Labrenz M."/>
            <person name="Spormann A.M."/>
            <person name="Op den Camp H."/>
            <person name="Overmann J."/>
            <person name="Amann R."/>
            <person name="Jetten M.S.M."/>
            <person name="Mascher T."/>
            <person name="Medema M.H."/>
            <person name="Devos D.P."/>
            <person name="Kaster A.-K."/>
            <person name="Ovreas L."/>
            <person name="Rohde M."/>
            <person name="Galperin M.Y."/>
            <person name="Jogler C."/>
        </authorList>
    </citation>
    <scope>NUCLEOTIDE SEQUENCE [LARGE SCALE GENOMIC DNA]</scope>
    <source>
        <strain evidence="2 3">Pan161</strain>
    </source>
</reference>
<feature type="chain" id="PRO_5022000927" evidence="1">
    <location>
        <begin position="33"/>
        <end position="661"/>
    </location>
</feature>
<dbReference type="KEGG" id="gax:Pan161_21970"/>
<dbReference type="OrthoDB" id="274983at2"/>
<accession>A0A517VC15</accession>
<keyword evidence="1" id="KW-0732">Signal</keyword>
<sequence length="661" mass="75598" precursor="true">MKPTSDLKLNRVCLLLAAVVAFCCSEPSPLFAEDLPDAEAIPFKIEPPLAWNRSDRYIPPDFKSFFPDNKEAGKQLDLMLEGKLKVTSIDERLALIRRGLRHCSKYRTTLLGQVGNQYIWNREQQDPRAIELMYHASASDNGSIASSAMYHGLTVVSQRSHNLVRTLMEQYPKLDARKQQRIVWGMQTYGDKEQTRKLLLGLLDDYKQLNDSTIAAALETYQAVFKTEPPELNRFDDVGRWVIGFHRTDVSATLPRAAEILREMAEQPLRGQEEMLLEFVTRVNEGRETAVVLLKGRKARRLLVGYLEKRNYTELDFNGLFSARVLQERRLNEFARFLPAGAPASRLPDYTRPPTGKTYAYEAREFVAPDYQSFFADDKQAGKKLDELYDNREKLRLTDHELLEAFRRGIRHSSYSPNVMFSWICGALGWPRDPRLTEIIYQGLDPTGPVEVRKTAVYYGFGLGTDKTRNVLQALFHVYMAPPFDATTNQNMRSRIMWSVGTHEDNKYFLSTLFAEALRDHKKLSDVALQQADSAYRQLSGEDPPHVDEYGARGVYLVMFGVKYASTIPASKQYVSQRLGESPHLLTKKFLEENREESVMVLVRGTTGLKWLIKNLQTEPTLPVYYAGLLTPELVEKGDNLQEFKKFLSEESQAEESPDKN</sequence>
<evidence type="ECO:0000313" key="3">
    <source>
        <dbReference type="Proteomes" id="UP000316855"/>
    </source>
</evidence>
<evidence type="ECO:0000313" key="2">
    <source>
        <dbReference type="EMBL" id="QDT90544.1"/>
    </source>
</evidence>
<feature type="signal peptide" evidence="1">
    <location>
        <begin position="1"/>
        <end position="32"/>
    </location>
</feature>
<dbReference type="EMBL" id="CP036343">
    <property type="protein sequence ID" value="QDT90544.1"/>
    <property type="molecule type" value="Genomic_DNA"/>
</dbReference>
<dbReference type="AlphaFoldDB" id="A0A517VC15"/>